<feature type="transmembrane region" description="Helical" evidence="1">
    <location>
        <begin position="70"/>
        <end position="92"/>
    </location>
</feature>
<dbReference type="RefSeq" id="WP_189491063.1">
    <property type="nucleotide sequence ID" value="NZ_BMZO01000009.1"/>
</dbReference>
<comment type="caution">
    <text evidence="2">The sequence shown here is derived from an EMBL/GenBank/DDBJ whole genome shotgun (WGS) entry which is preliminary data.</text>
</comment>
<accession>A0A8J3DKF1</accession>
<evidence type="ECO:0000313" key="3">
    <source>
        <dbReference type="Proteomes" id="UP000641137"/>
    </source>
</evidence>
<name>A0A8J3DKF1_9HYPH</name>
<evidence type="ECO:0000313" key="2">
    <source>
        <dbReference type="EMBL" id="GHC76237.1"/>
    </source>
</evidence>
<keyword evidence="1" id="KW-1133">Transmembrane helix</keyword>
<dbReference type="Proteomes" id="UP000641137">
    <property type="component" value="Unassembled WGS sequence"/>
</dbReference>
<feature type="transmembrane region" description="Helical" evidence="1">
    <location>
        <begin position="40"/>
        <end position="58"/>
    </location>
</feature>
<keyword evidence="3" id="KW-1185">Reference proteome</keyword>
<feature type="transmembrane region" description="Helical" evidence="1">
    <location>
        <begin position="6"/>
        <end position="28"/>
    </location>
</feature>
<organism evidence="2 3">
    <name type="scientific">Limoniibacter endophyticus</name>
    <dbReference type="NCBI Taxonomy" id="1565040"/>
    <lineage>
        <taxon>Bacteria</taxon>
        <taxon>Pseudomonadati</taxon>
        <taxon>Pseudomonadota</taxon>
        <taxon>Alphaproteobacteria</taxon>
        <taxon>Hyphomicrobiales</taxon>
        <taxon>Bartonellaceae</taxon>
        <taxon>Limoniibacter</taxon>
    </lineage>
</organism>
<gene>
    <name evidence="2" type="ORF">GCM10010136_26750</name>
</gene>
<evidence type="ECO:0000256" key="1">
    <source>
        <dbReference type="SAM" id="Phobius"/>
    </source>
</evidence>
<reference evidence="2" key="2">
    <citation type="submission" date="2020-09" db="EMBL/GenBank/DDBJ databases">
        <authorList>
            <person name="Sun Q."/>
            <person name="Kim S."/>
        </authorList>
    </citation>
    <scope>NUCLEOTIDE SEQUENCE</scope>
    <source>
        <strain evidence="2">KCTC 42097</strain>
    </source>
</reference>
<proteinExistence type="predicted"/>
<keyword evidence="1" id="KW-0472">Membrane</keyword>
<sequence length="96" mass="10644">MIWNLDPAWLGIAVTTVGIFCYVLGYYLDAIMPGDTFGRMGNMFILVAGFFGAIYLANYNYIRLTDLKLAILYGTGGALGLFLCLLLCYALVRRVL</sequence>
<protein>
    <submittedName>
        <fullName evidence="2">Uncharacterized protein</fullName>
    </submittedName>
</protein>
<dbReference type="AlphaFoldDB" id="A0A8J3DKF1"/>
<dbReference type="EMBL" id="BMZO01000009">
    <property type="protein sequence ID" value="GHC76237.1"/>
    <property type="molecule type" value="Genomic_DNA"/>
</dbReference>
<reference evidence="2" key="1">
    <citation type="journal article" date="2014" name="Int. J. Syst. Evol. Microbiol.">
        <title>Complete genome sequence of Corynebacterium casei LMG S-19264T (=DSM 44701T), isolated from a smear-ripened cheese.</title>
        <authorList>
            <consortium name="US DOE Joint Genome Institute (JGI-PGF)"/>
            <person name="Walter F."/>
            <person name="Albersmeier A."/>
            <person name="Kalinowski J."/>
            <person name="Ruckert C."/>
        </authorList>
    </citation>
    <scope>NUCLEOTIDE SEQUENCE</scope>
    <source>
        <strain evidence="2">KCTC 42097</strain>
    </source>
</reference>
<keyword evidence="1" id="KW-0812">Transmembrane</keyword>